<evidence type="ECO:0000313" key="2">
    <source>
        <dbReference type="EMBL" id="SMC29658.1"/>
    </source>
</evidence>
<organism evidence="2 3">
    <name type="scientific">Andreprevotia lacus DSM 23236</name>
    <dbReference type="NCBI Taxonomy" id="1121001"/>
    <lineage>
        <taxon>Bacteria</taxon>
        <taxon>Pseudomonadati</taxon>
        <taxon>Pseudomonadota</taxon>
        <taxon>Betaproteobacteria</taxon>
        <taxon>Neisseriales</taxon>
        <taxon>Chitinibacteraceae</taxon>
        <taxon>Andreprevotia</taxon>
    </lineage>
</organism>
<dbReference type="RefSeq" id="WP_084092916.1">
    <property type="nucleotide sequence ID" value="NZ_FWXD01000039.1"/>
</dbReference>
<dbReference type="OrthoDB" id="8926597at2"/>
<evidence type="ECO:0000313" key="3">
    <source>
        <dbReference type="Proteomes" id="UP000192761"/>
    </source>
</evidence>
<evidence type="ECO:0000259" key="1">
    <source>
        <dbReference type="Pfam" id="PF21880"/>
    </source>
</evidence>
<dbReference type="AlphaFoldDB" id="A0A1W1Y1M0"/>
<gene>
    <name evidence="2" type="ORF">SAMN02745857_03994</name>
</gene>
<protein>
    <recommendedName>
        <fullName evidence="1">DUF6916 domain-containing protein</fullName>
    </recommendedName>
</protein>
<feature type="domain" description="DUF6916" evidence="1">
    <location>
        <begin position="4"/>
        <end position="93"/>
    </location>
</feature>
<reference evidence="2 3" key="1">
    <citation type="submission" date="2017-04" db="EMBL/GenBank/DDBJ databases">
        <authorList>
            <person name="Afonso C.L."/>
            <person name="Miller P.J."/>
            <person name="Scott M.A."/>
            <person name="Spackman E."/>
            <person name="Goraichik I."/>
            <person name="Dimitrov K.M."/>
            <person name="Suarez D.L."/>
            <person name="Swayne D.E."/>
        </authorList>
    </citation>
    <scope>NUCLEOTIDE SEQUENCE [LARGE SCALE GENOMIC DNA]</scope>
    <source>
        <strain evidence="2 3">DSM 23236</strain>
    </source>
</reference>
<sequence length="97" mass="10810">MTFSRALFSPHVGTTFNVHLSSEHALSLQLQEVRQPNTMPPGYEVFSLIFHGVSAQPLPQGTYALQHAELAEQAIFLVPVGKRDHGFEYQACFNIVI</sequence>
<name>A0A1W1Y1M0_9NEIS</name>
<proteinExistence type="predicted"/>
<accession>A0A1W1Y1M0</accession>
<dbReference type="STRING" id="1121001.SAMN02745857_03994"/>
<keyword evidence="3" id="KW-1185">Reference proteome</keyword>
<dbReference type="Proteomes" id="UP000192761">
    <property type="component" value="Unassembled WGS sequence"/>
</dbReference>
<dbReference type="Pfam" id="PF21880">
    <property type="entry name" value="DUF6916"/>
    <property type="match status" value="1"/>
</dbReference>
<dbReference type="EMBL" id="FWXD01000039">
    <property type="protein sequence ID" value="SMC29658.1"/>
    <property type="molecule type" value="Genomic_DNA"/>
</dbReference>
<dbReference type="InterPro" id="IPR054209">
    <property type="entry name" value="DUF6916"/>
</dbReference>